<evidence type="ECO:0000256" key="7">
    <source>
        <dbReference type="RuleBase" id="RU365070"/>
    </source>
</evidence>
<dbReference type="GO" id="GO:0019843">
    <property type="term" value="F:rRNA binding"/>
    <property type="evidence" value="ECO:0007669"/>
    <property type="project" value="TreeGrafter"/>
</dbReference>
<evidence type="ECO:0000256" key="2">
    <source>
        <dbReference type="ARBA" id="ARBA00004604"/>
    </source>
</evidence>
<comment type="subunit">
    <text evidence="7">Component of the ribosomal small subunit (SSU) processome composed of at least 40 protein subunits and snoRNA U3.</text>
</comment>
<feature type="domain" description="UTP25 C-terminal" evidence="9">
    <location>
        <begin position="477"/>
        <end position="682"/>
    </location>
</feature>
<dbReference type="PANTHER" id="PTHR12933:SF0">
    <property type="entry name" value="U3 SMALL NUCLEOLAR RNA-ASSOCIATED PROTEIN 25 HOMOLOG"/>
    <property type="match status" value="1"/>
</dbReference>
<evidence type="ECO:0000259" key="9">
    <source>
        <dbReference type="Pfam" id="PF06862"/>
    </source>
</evidence>
<comment type="similarity">
    <text evidence="3 7">Belongs to the UTP25 family.</text>
</comment>
<keyword evidence="7" id="KW-0690">Ribosome biogenesis</keyword>
<dbReference type="STRING" id="1280837.A0A316VB91"/>
<dbReference type="InterPro" id="IPR010678">
    <property type="entry name" value="UTP25"/>
</dbReference>
<accession>A0A316VB91</accession>
<evidence type="ECO:0000256" key="3">
    <source>
        <dbReference type="ARBA" id="ARBA00009223"/>
    </source>
</evidence>
<protein>
    <recommendedName>
        <fullName evidence="4 7">U3 small nucleolar RNA-associated protein 25</fullName>
        <shortName evidence="7">U3 snoRNA-associated protein 25</shortName>
    </recommendedName>
</protein>
<dbReference type="Proteomes" id="UP000245771">
    <property type="component" value="Unassembled WGS sequence"/>
</dbReference>
<dbReference type="PANTHER" id="PTHR12933">
    <property type="entry name" value="ORF PROTEIN-RELATED"/>
    <property type="match status" value="1"/>
</dbReference>
<proteinExistence type="inferred from homology"/>
<feature type="region of interest" description="Disordered" evidence="8">
    <location>
        <begin position="77"/>
        <end position="110"/>
    </location>
</feature>
<dbReference type="Gene3D" id="3.40.50.300">
    <property type="entry name" value="P-loop containing nucleotide triphosphate hydrolases"/>
    <property type="match status" value="1"/>
</dbReference>
<evidence type="ECO:0000313" key="12">
    <source>
        <dbReference type="Proteomes" id="UP000245771"/>
    </source>
</evidence>
<dbReference type="GO" id="GO:0000462">
    <property type="term" value="P:maturation of SSU-rRNA from tricistronic rRNA transcript (SSU-rRNA, 5.8S rRNA, LSU-rRNA)"/>
    <property type="evidence" value="ECO:0007669"/>
    <property type="project" value="TreeGrafter"/>
</dbReference>
<dbReference type="GO" id="GO:0034511">
    <property type="term" value="F:U3 snoRNA binding"/>
    <property type="evidence" value="ECO:0007669"/>
    <property type="project" value="InterPro"/>
</dbReference>
<comment type="function">
    <text evidence="1 7">DEAD-box RNA helicase-like protein required for pre-18S rRNA processing, specifically at sites A0, A1, and A2.</text>
</comment>
<dbReference type="Pfam" id="PF06862">
    <property type="entry name" value="Utp25_C"/>
    <property type="match status" value="1"/>
</dbReference>
<keyword evidence="5 7" id="KW-0539">Nucleus</keyword>
<sequence>MMLKGDAAMLKLMTLINVSAAKPNKRKHAFEKSFAPAKKGKGVAKLSLNALSHGHASLAERTQVDEDEVDDSIIAEGSQKAENSLQAEELSDDEEASAGPSKPTSAGDAFHTHFASEGENALAPLAKAIVGEEGKKASDIEWESSSSNLPGLGHAAINRVKGFKVPQVEAAKPHASVLEAFKAHGSTLEAQAALVNLLGSYQDVIDTHVDLYQHDHTRRAIALHAISHVVKTRRRVLRNNDRLAKAATTGHAVEADVRDQGFTRPKVLILLPLRNSALAWMNYLSKLSTCSQIENAARFKADFTLPEGTVDKLAQPETQAKYPADHIETFKGNIDDSFRIGAKMTRKSWKMYSQFYDSDVILASPLGLRLAIEKDHDSDFLSSIEVMVIDQADVMSMQNLEHLEFVLNHVNKIPKEAHDADFSRIKQWYLDGLAPYLRQTVMLSSFDSPELRKLSRNSLLNVAGKVQLTQSNSAGVLSQVRSGIRQTFQRFPCNNVQLESKLRLELFLTKTLPTLQKSALSSSRTLIFVPSYLDFVQLQEALRTQHPEIFAVTAMLTEYSEGPEIARARARFITEKKKFLIVTERFMFYRRYILRGARTIVWYGLPDHGHYYSEMLENVFKPADKAKKNGKVNQNDEEETVDAGDISVTGIYSQYDFLKLERIVGTDLARRMVQEEKSLWRFA</sequence>
<evidence type="ECO:0000313" key="11">
    <source>
        <dbReference type="EMBL" id="PWN34776.1"/>
    </source>
</evidence>
<dbReference type="SUPFAM" id="SSF52540">
    <property type="entry name" value="P-loop containing nucleoside triphosphate hydrolases"/>
    <property type="match status" value="1"/>
</dbReference>
<dbReference type="FunCoup" id="A0A316VB91">
    <property type="interactions" value="696"/>
</dbReference>
<dbReference type="EMBL" id="KZ819603">
    <property type="protein sequence ID" value="PWN34776.1"/>
    <property type="molecule type" value="Genomic_DNA"/>
</dbReference>
<gene>
    <name evidence="11" type="ORF">FA14DRAFT_160233</name>
</gene>
<dbReference type="RefSeq" id="XP_025355078.1">
    <property type="nucleotide sequence ID" value="XM_025498583.1"/>
</dbReference>
<dbReference type="AlphaFoldDB" id="A0A316VB91"/>
<keyword evidence="12" id="KW-1185">Reference proteome</keyword>
<comment type="subcellular location">
    <subcellularLocation>
        <location evidence="2 7">Nucleus</location>
        <location evidence="2 7">Nucleolus</location>
    </subcellularLocation>
</comment>
<dbReference type="InterPro" id="IPR027417">
    <property type="entry name" value="P-loop_NTPase"/>
</dbReference>
<dbReference type="Pfam" id="PF22916">
    <property type="entry name" value="UTP25_NTPase-like"/>
    <property type="match status" value="1"/>
</dbReference>
<feature type="domain" description="UTP25 NTP hydrolase-like" evidence="10">
    <location>
        <begin position="201"/>
        <end position="466"/>
    </location>
</feature>
<evidence type="ECO:0000256" key="4">
    <source>
        <dbReference type="ARBA" id="ARBA00015422"/>
    </source>
</evidence>
<keyword evidence="7" id="KW-0698">rRNA processing</keyword>
<name>A0A316VB91_9BASI</name>
<dbReference type="InterPro" id="IPR053940">
    <property type="entry name" value="UTP25_NTPase-like"/>
</dbReference>
<evidence type="ECO:0000256" key="5">
    <source>
        <dbReference type="ARBA" id="ARBA00023242"/>
    </source>
</evidence>
<evidence type="ECO:0000256" key="1">
    <source>
        <dbReference type="ARBA" id="ARBA00002883"/>
    </source>
</evidence>
<dbReference type="GeneID" id="37020364"/>
<organism evidence="11 12">
    <name type="scientific">Meira miltonrushii</name>
    <dbReference type="NCBI Taxonomy" id="1280837"/>
    <lineage>
        <taxon>Eukaryota</taxon>
        <taxon>Fungi</taxon>
        <taxon>Dikarya</taxon>
        <taxon>Basidiomycota</taxon>
        <taxon>Ustilaginomycotina</taxon>
        <taxon>Exobasidiomycetes</taxon>
        <taxon>Exobasidiales</taxon>
        <taxon>Brachybasidiaceae</taxon>
        <taxon>Meira</taxon>
    </lineage>
</organism>
<evidence type="ECO:0000256" key="6">
    <source>
        <dbReference type="ARBA" id="ARBA00023274"/>
    </source>
</evidence>
<evidence type="ECO:0000259" key="10">
    <source>
        <dbReference type="Pfam" id="PF22916"/>
    </source>
</evidence>
<keyword evidence="6 7" id="KW-0687">Ribonucleoprotein</keyword>
<dbReference type="InterPro" id="IPR053939">
    <property type="entry name" value="UTP25_C"/>
</dbReference>
<evidence type="ECO:0000256" key="8">
    <source>
        <dbReference type="SAM" id="MobiDB-lite"/>
    </source>
</evidence>
<reference evidence="11 12" key="1">
    <citation type="journal article" date="2018" name="Mol. Biol. Evol.">
        <title>Broad Genomic Sampling Reveals a Smut Pathogenic Ancestry of the Fungal Clade Ustilaginomycotina.</title>
        <authorList>
            <person name="Kijpornyongpan T."/>
            <person name="Mondo S.J."/>
            <person name="Barry K."/>
            <person name="Sandor L."/>
            <person name="Lee J."/>
            <person name="Lipzen A."/>
            <person name="Pangilinan J."/>
            <person name="LaButti K."/>
            <person name="Hainaut M."/>
            <person name="Henrissat B."/>
            <person name="Grigoriev I.V."/>
            <person name="Spatafora J.W."/>
            <person name="Aime M.C."/>
        </authorList>
    </citation>
    <scope>NUCLEOTIDE SEQUENCE [LARGE SCALE GENOMIC DNA]</scope>
    <source>
        <strain evidence="11 12">MCA 3882</strain>
    </source>
</reference>
<dbReference type="InParanoid" id="A0A316VB91"/>
<dbReference type="GO" id="GO:0032040">
    <property type="term" value="C:small-subunit processome"/>
    <property type="evidence" value="ECO:0007669"/>
    <property type="project" value="TreeGrafter"/>
</dbReference>
<dbReference type="OrthoDB" id="10264378at2759"/>